<dbReference type="Proteomes" id="UP001162156">
    <property type="component" value="Unassembled WGS sequence"/>
</dbReference>
<dbReference type="Pfam" id="PF05422">
    <property type="entry name" value="SIN1"/>
    <property type="match status" value="1"/>
</dbReference>
<feature type="domain" description="CRIM" evidence="4">
    <location>
        <begin position="130"/>
        <end position="261"/>
    </location>
</feature>
<dbReference type="GO" id="GO:0005737">
    <property type="term" value="C:cytoplasm"/>
    <property type="evidence" value="ECO:0007669"/>
    <property type="project" value="TreeGrafter"/>
</dbReference>
<comment type="caution">
    <text evidence="6">The sequence shown here is derived from an EMBL/GenBank/DDBJ whole genome shotgun (WGS) entry which is preliminary data.</text>
</comment>
<dbReference type="InterPro" id="IPR008828">
    <property type="entry name" value="Sin1/Avo1"/>
</dbReference>
<feature type="compositionally biased region" description="Acidic residues" evidence="2">
    <location>
        <begin position="49"/>
        <end position="61"/>
    </location>
</feature>
<feature type="domain" description="Sin1 N-terminal" evidence="3">
    <location>
        <begin position="40"/>
        <end position="120"/>
    </location>
</feature>
<comment type="similarity">
    <text evidence="1">Belongs to the SIN1 family.</text>
</comment>
<protein>
    <recommendedName>
        <fullName evidence="8">Stress-activated map kinase-interacting protein 1</fullName>
    </recommendedName>
</protein>
<dbReference type="AlphaFoldDB" id="A0AAV8ZA16"/>
<sequence length="474" mass="54552">MALYDNKYWLLSHIRNSFISTDDTGMCELVMVGESKEVKRHLGNMESYPEPDESDDDEDDFESYDLQMDMDFGIRERSNTAAQLEKLDQARKKASKMRHIKWETSKQVEDLDDLFVKKDVSQIVKKPKQKSMLSVLIENFSNLPKNPYIEYSKFDGSGQVNIPTRKYKIFLTMLPPQQRNYPIHICCVATAKVQDLIGLILLKFSANQGECNLNLKPVTNYGLYICEEDGEVDRDFPCLDPRECVAKFGFTCLGLVEHKDNFKSVTFPDESQNVTNIKEEINRTRTTSEKSKADENRQKNDMLAMDEHNKRMEAPLYQSFRVFMINKVRPKVEVHIGISGERIEIDPVQQKNSKLLPFKQKAVSHHMDTIASCEITDTKSSRSTFKLVYNSNFGGNYGNQGDVEFSGSSSSFPPSLQSSTSFKNYDFECDHATAQDIVQKIKLILELRSSASRKQYIATKEKKHYKRKNFNIVK</sequence>
<dbReference type="GO" id="GO:0005886">
    <property type="term" value="C:plasma membrane"/>
    <property type="evidence" value="ECO:0007669"/>
    <property type="project" value="TreeGrafter"/>
</dbReference>
<dbReference type="GO" id="GO:0031932">
    <property type="term" value="C:TORC2 complex"/>
    <property type="evidence" value="ECO:0007669"/>
    <property type="project" value="InterPro"/>
</dbReference>
<evidence type="ECO:0000256" key="1">
    <source>
        <dbReference type="ARBA" id="ARBA00009407"/>
    </source>
</evidence>
<dbReference type="PANTHER" id="PTHR13335:SF1">
    <property type="entry name" value="TARGET OF RAPAMYCIN COMPLEX 2 SUBUNIT MAPKAP1"/>
    <property type="match status" value="1"/>
</dbReference>
<name>A0AAV8ZA16_9CUCU</name>
<dbReference type="GO" id="GO:0038203">
    <property type="term" value="P:TORC2 signaling"/>
    <property type="evidence" value="ECO:0007669"/>
    <property type="project" value="TreeGrafter"/>
</dbReference>
<reference evidence="6" key="1">
    <citation type="journal article" date="2023" name="Insect Mol. Biol.">
        <title>Genome sequencing provides insights into the evolution of gene families encoding plant cell wall-degrading enzymes in longhorned beetles.</title>
        <authorList>
            <person name="Shin N.R."/>
            <person name="Okamura Y."/>
            <person name="Kirsch R."/>
            <person name="Pauchet Y."/>
        </authorList>
    </citation>
    <scope>NUCLEOTIDE SEQUENCE</scope>
    <source>
        <strain evidence="6">RBIC_L_NR</strain>
    </source>
</reference>
<keyword evidence="7" id="KW-1185">Reference proteome</keyword>
<evidence type="ECO:0000313" key="6">
    <source>
        <dbReference type="EMBL" id="KAJ8961031.1"/>
    </source>
</evidence>
<dbReference type="InterPro" id="IPR032679">
    <property type="entry name" value="Sin1_N"/>
</dbReference>
<gene>
    <name evidence="6" type="ORF">NQ314_006013</name>
</gene>
<dbReference type="InterPro" id="IPR031313">
    <property type="entry name" value="Sin1_PH_dom"/>
</dbReference>
<dbReference type="InterPro" id="IPR031567">
    <property type="entry name" value="CRIM_dom"/>
</dbReference>
<dbReference type="Pfam" id="PF16979">
    <property type="entry name" value="SIN1_PH"/>
    <property type="match status" value="1"/>
</dbReference>
<accession>A0AAV8ZA16</accession>
<evidence type="ECO:0000313" key="7">
    <source>
        <dbReference type="Proteomes" id="UP001162156"/>
    </source>
</evidence>
<organism evidence="6 7">
    <name type="scientific">Rhamnusium bicolor</name>
    <dbReference type="NCBI Taxonomy" id="1586634"/>
    <lineage>
        <taxon>Eukaryota</taxon>
        <taxon>Metazoa</taxon>
        <taxon>Ecdysozoa</taxon>
        <taxon>Arthropoda</taxon>
        <taxon>Hexapoda</taxon>
        <taxon>Insecta</taxon>
        <taxon>Pterygota</taxon>
        <taxon>Neoptera</taxon>
        <taxon>Endopterygota</taxon>
        <taxon>Coleoptera</taxon>
        <taxon>Polyphaga</taxon>
        <taxon>Cucujiformia</taxon>
        <taxon>Chrysomeloidea</taxon>
        <taxon>Cerambycidae</taxon>
        <taxon>Lepturinae</taxon>
        <taxon>Rhagiini</taxon>
        <taxon>Rhamnusium</taxon>
    </lineage>
</organism>
<proteinExistence type="inferred from homology"/>
<dbReference type="PANTHER" id="PTHR13335">
    <property type="entry name" value="TARGET OF RAPAMYCIN COMPLEX 2 SUBUNIT MAPKAP1"/>
    <property type="match status" value="1"/>
</dbReference>
<evidence type="ECO:0000259" key="3">
    <source>
        <dbReference type="Pfam" id="PF05422"/>
    </source>
</evidence>
<dbReference type="Gene3D" id="2.30.29.30">
    <property type="entry name" value="Pleckstrin-homology domain (PH domain)/Phosphotyrosine-binding domain (PTB)"/>
    <property type="match status" value="1"/>
</dbReference>
<feature type="region of interest" description="Disordered" evidence="2">
    <location>
        <begin position="41"/>
        <end position="61"/>
    </location>
</feature>
<evidence type="ECO:0008006" key="8">
    <source>
        <dbReference type="Google" id="ProtNLM"/>
    </source>
</evidence>
<dbReference type="EMBL" id="JANEYF010001623">
    <property type="protein sequence ID" value="KAJ8961031.1"/>
    <property type="molecule type" value="Genomic_DNA"/>
</dbReference>
<evidence type="ECO:0000259" key="4">
    <source>
        <dbReference type="Pfam" id="PF16978"/>
    </source>
</evidence>
<dbReference type="InterPro" id="IPR011993">
    <property type="entry name" value="PH-like_dom_sf"/>
</dbReference>
<dbReference type="Pfam" id="PF16978">
    <property type="entry name" value="CRIM"/>
    <property type="match status" value="1"/>
</dbReference>
<feature type="domain" description="SIN1-type PH" evidence="5">
    <location>
        <begin position="316"/>
        <end position="446"/>
    </location>
</feature>
<dbReference type="GO" id="GO:0005546">
    <property type="term" value="F:phosphatidylinositol-4,5-bisphosphate binding"/>
    <property type="evidence" value="ECO:0007669"/>
    <property type="project" value="TreeGrafter"/>
</dbReference>
<evidence type="ECO:0000256" key="2">
    <source>
        <dbReference type="SAM" id="MobiDB-lite"/>
    </source>
</evidence>
<evidence type="ECO:0000259" key="5">
    <source>
        <dbReference type="Pfam" id="PF16979"/>
    </source>
</evidence>